<dbReference type="Proteomes" id="UP000078555">
    <property type="component" value="Unassembled WGS sequence"/>
</dbReference>
<dbReference type="EMBL" id="FLRD01001630">
    <property type="protein sequence ID" value="SBT57736.1"/>
    <property type="molecule type" value="Genomic_DNA"/>
</dbReference>
<sequence>MKTVRASSKVSKNDLPSVKFDKEIKDIIQYSVLEGYLTVYPSDEEINEWISQFKSNMEQYLAEPNWGRLPNRDKRCRDFYYITNDIKQKILMINGKDYGKKHNWKNEIEHFSNNYFFPTPSYKCEKISLIYDNNMKMLDDFCEDSAFIKGKLDDIQNSVFCQIIFNEMFTRKGNVIKIQEYDERKQIYTEVYSTCSTKNLDIIYQVIDCNSTSEYESKTNDVGEADTHVVSQELGGAQRDALLSPIRELLDDGEESLIMTGDSGENNTIGLVSLPIFGVLALSFLLYKYTPLGSKFHNYFRNNKDISIKQDYEETDQILSNTSKLNDTYSENMEYNLSYQTL</sequence>
<accession>A0A1A9ALU3</accession>
<evidence type="ECO:0000313" key="1">
    <source>
        <dbReference type="EMBL" id="SBT57176.1"/>
    </source>
</evidence>
<name>A0A1A9ALU3_PLAOA</name>
<evidence type="ECO:0000313" key="3">
    <source>
        <dbReference type="Proteomes" id="UP000078550"/>
    </source>
</evidence>
<dbReference type="AlphaFoldDB" id="A0A1A9ALU3"/>
<gene>
    <name evidence="2" type="ORF">POVWA1_083430</name>
    <name evidence="1" type="ORF">POVWA2_077800</name>
</gene>
<reference evidence="3 4" key="1">
    <citation type="submission" date="2016-05" db="EMBL/GenBank/DDBJ databases">
        <authorList>
            <person name="Naeem Raeece"/>
        </authorList>
    </citation>
    <scope>NUCLEOTIDE SEQUENCE [LARGE SCALE GENOMIC DNA]</scope>
</reference>
<dbReference type="Pfam" id="PF05795">
    <property type="entry name" value="Plasmodium_Vir"/>
    <property type="match status" value="1"/>
</dbReference>
<organism evidence="1 3">
    <name type="scientific">Plasmodium ovale wallikeri</name>
    <dbReference type="NCBI Taxonomy" id="864142"/>
    <lineage>
        <taxon>Eukaryota</taxon>
        <taxon>Sar</taxon>
        <taxon>Alveolata</taxon>
        <taxon>Apicomplexa</taxon>
        <taxon>Aconoidasida</taxon>
        <taxon>Haemosporida</taxon>
        <taxon>Plasmodiidae</taxon>
        <taxon>Plasmodium</taxon>
        <taxon>Plasmodium (Plasmodium)</taxon>
    </lineage>
</organism>
<protein>
    <submittedName>
        <fullName evidence="1">PIR Superfamily Protein</fullName>
    </submittedName>
</protein>
<evidence type="ECO:0000313" key="2">
    <source>
        <dbReference type="EMBL" id="SBT57736.1"/>
    </source>
</evidence>
<dbReference type="InterPro" id="IPR008780">
    <property type="entry name" value="Plasmodium_Vir"/>
</dbReference>
<dbReference type="EMBL" id="FLRE01001777">
    <property type="protein sequence ID" value="SBT57176.1"/>
    <property type="molecule type" value="Genomic_DNA"/>
</dbReference>
<keyword evidence="4" id="KW-1185">Reference proteome</keyword>
<proteinExistence type="predicted"/>
<dbReference type="Proteomes" id="UP000078550">
    <property type="component" value="Unassembled WGS sequence"/>
</dbReference>
<reference evidence="1" key="2">
    <citation type="submission" date="2016-05" db="EMBL/GenBank/DDBJ databases">
        <authorList>
            <person name="Lavstsen T."/>
            <person name="Jespersen J.S."/>
        </authorList>
    </citation>
    <scope>NUCLEOTIDE SEQUENCE [LARGE SCALE GENOMIC DNA]</scope>
</reference>
<evidence type="ECO:0000313" key="4">
    <source>
        <dbReference type="Proteomes" id="UP000078555"/>
    </source>
</evidence>